<keyword evidence="3" id="KW-1185">Reference proteome</keyword>
<name>A0A5C6AVY0_9BACT</name>
<evidence type="ECO:0000256" key="1">
    <source>
        <dbReference type="SAM" id="MobiDB-lite"/>
    </source>
</evidence>
<organism evidence="2 3">
    <name type="scientific">Neorhodopirellula pilleata</name>
    <dbReference type="NCBI Taxonomy" id="2714738"/>
    <lineage>
        <taxon>Bacteria</taxon>
        <taxon>Pseudomonadati</taxon>
        <taxon>Planctomycetota</taxon>
        <taxon>Planctomycetia</taxon>
        <taxon>Pirellulales</taxon>
        <taxon>Pirellulaceae</taxon>
        <taxon>Neorhodopirellula</taxon>
    </lineage>
</organism>
<dbReference type="Pfam" id="PF07586">
    <property type="entry name" value="HXXSHH"/>
    <property type="match status" value="1"/>
</dbReference>
<accession>A0A5C6AVY0</accession>
<gene>
    <name evidence="2" type="ORF">Pla100_06980</name>
</gene>
<proteinExistence type="predicted"/>
<dbReference type="RefSeq" id="WP_146576225.1">
    <property type="nucleotide sequence ID" value="NZ_SJPM01000001.1"/>
</dbReference>
<dbReference type="Proteomes" id="UP000316213">
    <property type="component" value="Unassembled WGS sequence"/>
</dbReference>
<protein>
    <recommendedName>
        <fullName evidence="4">DUF1552 domain-containing protein</fullName>
    </recommendedName>
</protein>
<evidence type="ECO:0008006" key="4">
    <source>
        <dbReference type="Google" id="ProtNLM"/>
    </source>
</evidence>
<dbReference type="InterPro" id="IPR011447">
    <property type="entry name" value="DUF1552"/>
</dbReference>
<comment type="caution">
    <text evidence="2">The sequence shown here is derived from an EMBL/GenBank/DDBJ whole genome shotgun (WGS) entry which is preliminary data.</text>
</comment>
<feature type="compositionally biased region" description="Polar residues" evidence="1">
    <location>
        <begin position="150"/>
        <end position="170"/>
    </location>
</feature>
<feature type="region of interest" description="Disordered" evidence="1">
    <location>
        <begin position="150"/>
        <end position="180"/>
    </location>
</feature>
<evidence type="ECO:0000313" key="2">
    <source>
        <dbReference type="EMBL" id="TWU03768.1"/>
    </source>
</evidence>
<dbReference type="OrthoDB" id="9146593at2"/>
<evidence type="ECO:0000313" key="3">
    <source>
        <dbReference type="Proteomes" id="UP000316213"/>
    </source>
</evidence>
<dbReference type="AlphaFoldDB" id="A0A5C6AVY0"/>
<sequence length="442" mass="48802">MSAHPFRLSRRHVLRGLGVSLTLPLLDVMKETQAAPSKFKPLQRSGAAHPRAVFCYVPNGVNILEWMPKDEGVDYTLSPTLKTLEKHKSDFTVFTGLGHPASDGGHAGADTWLTAADLDATPGKDYRNSVSADQVIAAKHGEETRFPSLQLSDQSGTGSALHSHTLSFDRNGTPLPAENSPRRLFDRLFVPESSADREATLKRYALRKSILDSVQEETKRLGKRLGKSDREKLAQYYQSVRETETRVDRLTNWVDVPKPEVSDQDLQLDSQPGNAHDRPMWLDVMLELSYLAMITDTTRVISFEWSREAGGFGGGGENHHELSHHGGDAEMLKRLAQIDRFHLQRLNRFLDFLSETSEGEGCMLDQTMILFGSGMNSGEGGEHSPKNLPILVAGGKSLGVRHSGHVAHDPDKHPPLSNLLLSMIQKTGVEADRFADSTSTLV</sequence>
<dbReference type="EMBL" id="SJPM01000001">
    <property type="protein sequence ID" value="TWU03768.1"/>
    <property type="molecule type" value="Genomic_DNA"/>
</dbReference>
<reference evidence="2 3" key="1">
    <citation type="submission" date="2019-02" db="EMBL/GenBank/DDBJ databases">
        <title>Deep-cultivation of Planctomycetes and their phenomic and genomic characterization uncovers novel biology.</title>
        <authorList>
            <person name="Wiegand S."/>
            <person name="Jogler M."/>
            <person name="Boedeker C."/>
            <person name="Pinto D."/>
            <person name="Vollmers J."/>
            <person name="Rivas-Marin E."/>
            <person name="Kohn T."/>
            <person name="Peeters S.H."/>
            <person name="Heuer A."/>
            <person name="Rast P."/>
            <person name="Oberbeckmann S."/>
            <person name="Bunk B."/>
            <person name="Jeske O."/>
            <person name="Meyerdierks A."/>
            <person name="Storesund J.E."/>
            <person name="Kallscheuer N."/>
            <person name="Luecker S."/>
            <person name="Lage O.M."/>
            <person name="Pohl T."/>
            <person name="Merkel B.J."/>
            <person name="Hornburger P."/>
            <person name="Mueller R.-W."/>
            <person name="Bruemmer F."/>
            <person name="Labrenz M."/>
            <person name="Spormann A.M."/>
            <person name="Op Den Camp H."/>
            <person name="Overmann J."/>
            <person name="Amann R."/>
            <person name="Jetten M.S.M."/>
            <person name="Mascher T."/>
            <person name="Medema M.H."/>
            <person name="Devos D.P."/>
            <person name="Kaster A.-K."/>
            <person name="Ovreas L."/>
            <person name="Rohde M."/>
            <person name="Galperin M.Y."/>
            <person name="Jogler C."/>
        </authorList>
    </citation>
    <scope>NUCLEOTIDE SEQUENCE [LARGE SCALE GENOMIC DNA]</scope>
    <source>
        <strain evidence="2 3">Pla100</strain>
    </source>
</reference>